<feature type="compositionally biased region" description="Basic residues" evidence="1">
    <location>
        <begin position="15"/>
        <end position="26"/>
    </location>
</feature>
<proteinExistence type="predicted"/>
<feature type="compositionally biased region" description="Low complexity" evidence="1">
    <location>
        <begin position="1"/>
        <end position="14"/>
    </location>
</feature>
<dbReference type="EMBL" id="CADCTP010000117">
    <property type="protein sequence ID" value="CAA9236411.1"/>
    <property type="molecule type" value="Genomic_DNA"/>
</dbReference>
<protein>
    <submittedName>
        <fullName evidence="2">Uncharacterized protein</fullName>
    </submittedName>
</protein>
<gene>
    <name evidence="2" type="ORF">AVDCRST_MAG41-1213</name>
</gene>
<reference evidence="2" key="1">
    <citation type="submission" date="2020-02" db="EMBL/GenBank/DDBJ databases">
        <authorList>
            <person name="Meier V. D."/>
        </authorList>
    </citation>
    <scope>NUCLEOTIDE SEQUENCE</scope>
    <source>
        <strain evidence="2">AVDCRST_MAG41</strain>
    </source>
</reference>
<dbReference type="AlphaFoldDB" id="A0A6J4HXT9"/>
<feature type="compositionally biased region" description="Low complexity" evidence="1">
    <location>
        <begin position="51"/>
        <end position="65"/>
    </location>
</feature>
<organism evidence="2">
    <name type="scientific">uncultured Mycobacteriales bacterium</name>
    <dbReference type="NCBI Taxonomy" id="581187"/>
    <lineage>
        <taxon>Bacteria</taxon>
        <taxon>Bacillati</taxon>
        <taxon>Actinomycetota</taxon>
        <taxon>Actinomycetes</taxon>
        <taxon>Mycobacteriales</taxon>
        <taxon>environmental samples</taxon>
    </lineage>
</organism>
<feature type="non-terminal residue" evidence="2">
    <location>
        <position position="1"/>
    </location>
</feature>
<feature type="non-terminal residue" evidence="2">
    <location>
        <position position="113"/>
    </location>
</feature>
<name>A0A6J4HXT9_9ACTN</name>
<evidence type="ECO:0000313" key="2">
    <source>
        <dbReference type="EMBL" id="CAA9236411.1"/>
    </source>
</evidence>
<sequence length="113" mass="11440">GQGRPAARGAGARPRGPRHAGRRGRRRGPDDRARAATGGGHPEPRPDRPRAGAGARTAGRTGQGALAVGPGGRLLSDGHGERVGLSGERGVDPARPGYVRPVQRPSGPVGSEL</sequence>
<accession>A0A6J4HXT9</accession>
<feature type="region of interest" description="Disordered" evidence="1">
    <location>
        <begin position="1"/>
        <end position="113"/>
    </location>
</feature>
<evidence type="ECO:0000256" key="1">
    <source>
        <dbReference type="SAM" id="MobiDB-lite"/>
    </source>
</evidence>